<proteinExistence type="predicted"/>
<dbReference type="SMART" id="SM00353">
    <property type="entry name" value="HLH"/>
    <property type="match status" value="1"/>
</dbReference>
<name>W6MHR8_9ASCO</name>
<dbReference type="InterPro" id="IPR036638">
    <property type="entry name" value="HLH_DNA-bd_sf"/>
</dbReference>
<accession>W6MHR8</accession>
<organism evidence="3 4">
    <name type="scientific">Kuraishia capsulata CBS 1993</name>
    <dbReference type="NCBI Taxonomy" id="1382522"/>
    <lineage>
        <taxon>Eukaryota</taxon>
        <taxon>Fungi</taxon>
        <taxon>Dikarya</taxon>
        <taxon>Ascomycota</taxon>
        <taxon>Saccharomycotina</taxon>
        <taxon>Pichiomycetes</taxon>
        <taxon>Pichiales</taxon>
        <taxon>Pichiaceae</taxon>
        <taxon>Kuraishia</taxon>
    </lineage>
</organism>
<dbReference type="HOGENOM" id="CLU_015973_1_0_1"/>
<keyword evidence="4" id="KW-1185">Reference proteome</keyword>
<dbReference type="RefSeq" id="XP_022457340.1">
    <property type="nucleotide sequence ID" value="XM_022603460.1"/>
</dbReference>
<dbReference type="OrthoDB" id="5344169at2759"/>
<dbReference type="Gene3D" id="4.10.280.10">
    <property type="entry name" value="Helix-loop-helix DNA-binding domain"/>
    <property type="match status" value="1"/>
</dbReference>
<dbReference type="InterPro" id="IPR011598">
    <property type="entry name" value="bHLH_dom"/>
</dbReference>
<feature type="compositionally biased region" description="Basic and acidic residues" evidence="1">
    <location>
        <begin position="1"/>
        <end position="22"/>
    </location>
</feature>
<feature type="region of interest" description="Disordered" evidence="1">
    <location>
        <begin position="197"/>
        <end position="366"/>
    </location>
</feature>
<feature type="region of interest" description="Disordered" evidence="1">
    <location>
        <begin position="1"/>
        <end position="24"/>
    </location>
</feature>
<evidence type="ECO:0000256" key="1">
    <source>
        <dbReference type="SAM" id="MobiDB-lite"/>
    </source>
</evidence>
<protein>
    <recommendedName>
        <fullName evidence="2">BHLH domain-containing protein</fullName>
    </recommendedName>
</protein>
<dbReference type="AlphaFoldDB" id="W6MHR8"/>
<feature type="region of interest" description="Disordered" evidence="1">
    <location>
        <begin position="380"/>
        <end position="485"/>
    </location>
</feature>
<feature type="region of interest" description="Disordered" evidence="1">
    <location>
        <begin position="551"/>
        <end position="573"/>
    </location>
</feature>
<feature type="compositionally biased region" description="Basic and acidic residues" evidence="1">
    <location>
        <begin position="457"/>
        <end position="469"/>
    </location>
</feature>
<dbReference type="GO" id="GO:0046983">
    <property type="term" value="F:protein dimerization activity"/>
    <property type="evidence" value="ECO:0007669"/>
    <property type="project" value="InterPro"/>
</dbReference>
<feature type="compositionally biased region" description="Low complexity" evidence="1">
    <location>
        <begin position="233"/>
        <end position="243"/>
    </location>
</feature>
<feature type="compositionally biased region" description="Polar residues" evidence="1">
    <location>
        <begin position="445"/>
        <end position="456"/>
    </location>
</feature>
<reference evidence="3" key="1">
    <citation type="submission" date="2013-12" db="EMBL/GenBank/DDBJ databases">
        <authorList>
            <person name="Genoscope - CEA"/>
        </authorList>
    </citation>
    <scope>NUCLEOTIDE SEQUENCE</scope>
    <source>
        <strain evidence="3">CBS 1993</strain>
    </source>
</reference>
<dbReference type="GeneID" id="34518728"/>
<dbReference type="EMBL" id="HG793126">
    <property type="protein sequence ID" value="CDK25328.1"/>
    <property type="molecule type" value="Genomic_DNA"/>
</dbReference>
<gene>
    <name evidence="3" type="ORF">KUCA_T00001297001</name>
</gene>
<feature type="compositionally biased region" description="Polar residues" evidence="1">
    <location>
        <begin position="380"/>
        <end position="400"/>
    </location>
</feature>
<sequence length="573" mass="63214">MNHDLEPASSKFKMETSTDRQIHHSQVLGTDHALSLTPQQLDDLASWADYTNFNEGDLHFEDQLGFNVQHQQHQSDDQPAHQGPQGENQSPFDPEHLESLDFYNFQNGQKQPSGSHSGQNHNPSFHRGSISNADSNSGVTEFLNDSHLQFQSPFVDMPYDSSSVFQSSKGDRLPQSYKPEVIFTPLISPAVTPLDSNRNKSLSAQGNGNFSPLTSPALEFQHPRSPVMRTKRSPNSMGSSSVSPPIPSHDEASLKTKKPKTPASTPLVGPSLSGRMAKQSPVIKARRGGYTPSLKRQSSSSFHGSSRSSSVISMMTPSSVSTQDTEVALPDAELMLPPPVPRKERQTTSPEEDERISSTSSETMRPATPAMLMSFTMQKLQQNQNSERNLQQTSQSQSPLKSHPHSNSHDNLNDPAYNGNVVFANPRRHSSTQSSPVILPSSSSMTTLTNVKSSTSVDDHPIEHTRSDSVHSNSGSRSYVEEKMPDKKVNHKLAEQGRRNRMNVAIQELEQLIPEPLRKTVVVPSKATTVELASRYIAHLQEQIRQMRGLENNDPSCLSSNSSISPLDYAENK</sequence>
<reference evidence="3" key="2">
    <citation type="submission" date="2014-02" db="EMBL/GenBank/DDBJ databases">
        <title>Complete DNA sequence of /Kuraishia capsulata/ illustrates novel genomic features among budding yeasts (/Saccharomycotina/).</title>
        <authorList>
            <person name="Morales L."/>
            <person name="Noel B."/>
            <person name="Porcel B."/>
            <person name="Marcet-Houben M."/>
            <person name="Hullo M-F."/>
            <person name="Sacerdot C."/>
            <person name="Tekaia F."/>
            <person name="Leh-Louis V."/>
            <person name="Despons L."/>
            <person name="Khanna V."/>
            <person name="Aury J-M."/>
            <person name="Barbe V."/>
            <person name="Couloux A."/>
            <person name="Labadie K."/>
            <person name="Pelletier E."/>
            <person name="Souciet J-L."/>
            <person name="Boekhout T."/>
            <person name="Gabaldon T."/>
            <person name="Wincker P."/>
            <person name="Dujon B."/>
        </authorList>
    </citation>
    <scope>NUCLEOTIDE SEQUENCE</scope>
    <source>
        <strain evidence="3">CBS 1993</strain>
    </source>
</reference>
<dbReference type="STRING" id="1382522.W6MHR8"/>
<feature type="domain" description="BHLH" evidence="2">
    <location>
        <begin position="486"/>
        <end position="540"/>
    </location>
</feature>
<dbReference type="Proteomes" id="UP000019384">
    <property type="component" value="Unassembled WGS sequence"/>
</dbReference>
<evidence type="ECO:0000259" key="2">
    <source>
        <dbReference type="PROSITE" id="PS50888"/>
    </source>
</evidence>
<dbReference type="Pfam" id="PF00010">
    <property type="entry name" value="HLH"/>
    <property type="match status" value="1"/>
</dbReference>
<dbReference type="PROSITE" id="PS50888">
    <property type="entry name" value="BHLH"/>
    <property type="match status" value="1"/>
</dbReference>
<feature type="compositionally biased region" description="Low complexity" evidence="1">
    <location>
        <begin position="298"/>
        <end position="321"/>
    </location>
</feature>
<feature type="compositionally biased region" description="Polar residues" evidence="1">
    <location>
        <begin position="197"/>
        <end position="214"/>
    </location>
</feature>
<evidence type="ECO:0000313" key="4">
    <source>
        <dbReference type="Proteomes" id="UP000019384"/>
    </source>
</evidence>
<feature type="compositionally biased region" description="Low complexity" evidence="1">
    <location>
        <begin position="431"/>
        <end position="444"/>
    </location>
</feature>
<evidence type="ECO:0000313" key="3">
    <source>
        <dbReference type="EMBL" id="CDK25328.1"/>
    </source>
</evidence>
<dbReference type="SUPFAM" id="SSF47459">
    <property type="entry name" value="HLH, helix-loop-helix DNA-binding domain"/>
    <property type="match status" value="1"/>
</dbReference>
<feature type="compositionally biased region" description="Low complexity" evidence="1">
    <location>
        <begin position="553"/>
        <end position="573"/>
    </location>
</feature>
<feature type="region of interest" description="Disordered" evidence="1">
    <location>
        <begin position="69"/>
        <end position="138"/>
    </location>
</feature>
<feature type="compositionally biased region" description="Polar residues" evidence="1">
    <location>
        <begin position="104"/>
        <end position="138"/>
    </location>
</feature>